<dbReference type="Pfam" id="PF07729">
    <property type="entry name" value="FCD"/>
    <property type="match status" value="1"/>
</dbReference>
<dbReference type="Pfam" id="PF00392">
    <property type="entry name" value="GntR"/>
    <property type="match status" value="1"/>
</dbReference>
<feature type="domain" description="HTH gntR-type" evidence="4">
    <location>
        <begin position="16"/>
        <end position="84"/>
    </location>
</feature>
<dbReference type="SMART" id="SM00895">
    <property type="entry name" value="FCD"/>
    <property type="match status" value="1"/>
</dbReference>
<evidence type="ECO:0000256" key="3">
    <source>
        <dbReference type="ARBA" id="ARBA00023163"/>
    </source>
</evidence>
<evidence type="ECO:0000259" key="4">
    <source>
        <dbReference type="PROSITE" id="PS50949"/>
    </source>
</evidence>
<dbReference type="CDD" id="cd07377">
    <property type="entry name" value="WHTH_GntR"/>
    <property type="match status" value="1"/>
</dbReference>
<proteinExistence type="predicted"/>
<reference evidence="5 6" key="1">
    <citation type="submission" date="2018-10" db="EMBL/GenBank/DDBJ databases">
        <title>Xanthobacter tagetidis genome sequencing and assembly.</title>
        <authorList>
            <person name="Maclea K.S."/>
            <person name="Goen A.E."/>
            <person name="Fatima S.A."/>
        </authorList>
    </citation>
    <scope>NUCLEOTIDE SEQUENCE [LARGE SCALE GENOMIC DNA]</scope>
    <source>
        <strain evidence="5 6">ATCC 700314</strain>
    </source>
</reference>
<name>A0A3L7A4B7_9HYPH</name>
<dbReference type="PROSITE" id="PS50949">
    <property type="entry name" value="HTH_GNTR"/>
    <property type="match status" value="1"/>
</dbReference>
<dbReference type="SUPFAM" id="SSF48008">
    <property type="entry name" value="GntR ligand-binding domain-like"/>
    <property type="match status" value="1"/>
</dbReference>
<keyword evidence="1" id="KW-0805">Transcription regulation</keyword>
<dbReference type="Proteomes" id="UP000269692">
    <property type="component" value="Unassembled WGS sequence"/>
</dbReference>
<keyword evidence="2" id="KW-0238">DNA-binding</keyword>
<evidence type="ECO:0000256" key="1">
    <source>
        <dbReference type="ARBA" id="ARBA00023015"/>
    </source>
</evidence>
<evidence type="ECO:0000313" key="6">
    <source>
        <dbReference type="Proteomes" id="UP000269692"/>
    </source>
</evidence>
<dbReference type="OrthoDB" id="7347280at2"/>
<dbReference type="PRINTS" id="PR00035">
    <property type="entry name" value="HTHGNTR"/>
</dbReference>
<sequence>MVAQMLDAVHVSRHPSRGSTPIRELVLAAISDGTLPKGAKLPTERALAERLGLSRAAVRKELAALEVEGHVTRKVGSGTYVAERAGAAALITGVSLHQLLEARIVIEPQLAAVAVANATPADLQQIEAWLGRCATAGDVDAFEAADHGFHAAIAAATHNGLLIAAYDLICGLRASGEWRALKLRRNLDAPGRKADVLVEHRDVFEALRDHDQTAAREAMLRHMTGVRRNLFPV</sequence>
<keyword evidence="6" id="KW-1185">Reference proteome</keyword>
<protein>
    <submittedName>
        <fullName evidence="5">FadR family transcriptional regulator</fullName>
    </submittedName>
</protein>
<dbReference type="InterPro" id="IPR036388">
    <property type="entry name" value="WH-like_DNA-bd_sf"/>
</dbReference>
<keyword evidence="3" id="KW-0804">Transcription</keyword>
<dbReference type="InterPro" id="IPR011711">
    <property type="entry name" value="GntR_C"/>
</dbReference>
<dbReference type="SUPFAM" id="SSF46785">
    <property type="entry name" value="Winged helix' DNA-binding domain"/>
    <property type="match status" value="1"/>
</dbReference>
<evidence type="ECO:0000313" key="5">
    <source>
        <dbReference type="EMBL" id="RLP74411.1"/>
    </source>
</evidence>
<dbReference type="InterPro" id="IPR036390">
    <property type="entry name" value="WH_DNA-bd_sf"/>
</dbReference>
<dbReference type="Gene3D" id="1.10.10.10">
    <property type="entry name" value="Winged helix-like DNA-binding domain superfamily/Winged helix DNA-binding domain"/>
    <property type="match status" value="1"/>
</dbReference>
<gene>
    <name evidence="5" type="ORF">D9R14_18785</name>
</gene>
<dbReference type="InterPro" id="IPR000524">
    <property type="entry name" value="Tscrpt_reg_HTH_GntR"/>
</dbReference>
<dbReference type="GO" id="GO:0003700">
    <property type="term" value="F:DNA-binding transcription factor activity"/>
    <property type="evidence" value="ECO:0007669"/>
    <property type="project" value="InterPro"/>
</dbReference>
<dbReference type="AlphaFoldDB" id="A0A3L7A4B7"/>
<dbReference type="EMBL" id="RCTF01000019">
    <property type="protein sequence ID" value="RLP74411.1"/>
    <property type="molecule type" value="Genomic_DNA"/>
</dbReference>
<evidence type="ECO:0000256" key="2">
    <source>
        <dbReference type="ARBA" id="ARBA00023125"/>
    </source>
</evidence>
<comment type="caution">
    <text evidence="5">The sequence shown here is derived from an EMBL/GenBank/DDBJ whole genome shotgun (WGS) entry which is preliminary data.</text>
</comment>
<dbReference type="GO" id="GO:0003677">
    <property type="term" value="F:DNA binding"/>
    <property type="evidence" value="ECO:0007669"/>
    <property type="project" value="UniProtKB-KW"/>
</dbReference>
<dbReference type="InterPro" id="IPR008920">
    <property type="entry name" value="TF_FadR/GntR_C"/>
</dbReference>
<organism evidence="5 6">
    <name type="scientific">Xanthobacter tagetidis</name>
    <dbReference type="NCBI Taxonomy" id="60216"/>
    <lineage>
        <taxon>Bacteria</taxon>
        <taxon>Pseudomonadati</taxon>
        <taxon>Pseudomonadota</taxon>
        <taxon>Alphaproteobacteria</taxon>
        <taxon>Hyphomicrobiales</taxon>
        <taxon>Xanthobacteraceae</taxon>
        <taxon>Xanthobacter</taxon>
    </lineage>
</organism>
<dbReference type="SMART" id="SM00345">
    <property type="entry name" value="HTH_GNTR"/>
    <property type="match status" value="1"/>
</dbReference>
<dbReference type="PANTHER" id="PTHR43537:SF5">
    <property type="entry name" value="UXU OPERON TRANSCRIPTIONAL REGULATOR"/>
    <property type="match status" value="1"/>
</dbReference>
<accession>A0A3L7A4B7</accession>
<dbReference type="PANTHER" id="PTHR43537">
    <property type="entry name" value="TRANSCRIPTIONAL REGULATOR, GNTR FAMILY"/>
    <property type="match status" value="1"/>
</dbReference>
<dbReference type="Gene3D" id="1.20.120.530">
    <property type="entry name" value="GntR ligand-binding domain-like"/>
    <property type="match status" value="1"/>
</dbReference>